<accession>A0A672QG04</accession>
<evidence type="ECO:0000256" key="11">
    <source>
        <dbReference type="SAM" id="MobiDB-lite"/>
    </source>
</evidence>
<dbReference type="PROSITE" id="PS51192">
    <property type="entry name" value="HELICASE_ATP_BIND_1"/>
    <property type="match status" value="1"/>
</dbReference>
<dbReference type="InterPro" id="IPR049730">
    <property type="entry name" value="SNF2/RAD54-like_C"/>
</dbReference>
<evidence type="ECO:0000256" key="8">
    <source>
        <dbReference type="ARBA" id="ARBA00023163"/>
    </source>
</evidence>
<dbReference type="SMART" id="SM00487">
    <property type="entry name" value="DEXDc"/>
    <property type="match status" value="1"/>
</dbReference>
<evidence type="ECO:0000256" key="10">
    <source>
        <dbReference type="ARBA" id="ARBA00049360"/>
    </source>
</evidence>
<dbReference type="PROSITE" id="PS51194">
    <property type="entry name" value="HELICASE_CTER"/>
    <property type="match status" value="1"/>
</dbReference>
<keyword evidence="7" id="KW-0238">DNA-binding</keyword>
<dbReference type="PROSITE" id="PS00598">
    <property type="entry name" value="CHROMO_1"/>
    <property type="match status" value="2"/>
</dbReference>
<feature type="compositionally biased region" description="Polar residues" evidence="11">
    <location>
        <begin position="1540"/>
        <end position="1551"/>
    </location>
</feature>
<dbReference type="Gene3D" id="2.40.50.40">
    <property type="match status" value="2"/>
</dbReference>
<dbReference type="GO" id="GO:0005634">
    <property type="term" value="C:nucleus"/>
    <property type="evidence" value="ECO:0007669"/>
    <property type="project" value="UniProtKB-SubCell"/>
</dbReference>
<dbReference type="CDD" id="cd18793">
    <property type="entry name" value="SF2_C_SNF"/>
    <property type="match status" value="1"/>
</dbReference>
<dbReference type="InterPro" id="IPR000953">
    <property type="entry name" value="Chromo/chromo_shadow_dom"/>
</dbReference>
<feature type="compositionally biased region" description="Acidic residues" evidence="11">
    <location>
        <begin position="148"/>
        <end position="160"/>
    </location>
</feature>
<feature type="region of interest" description="Disordered" evidence="11">
    <location>
        <begin position="1358"/>
        <end position="1435"/>
    </location>
</feature>
<dbReference type="Ensembl" id="ENSSGRT00000079559.1">
    <property type="protein sequence ID" value="ENSSGRP00000074736.1"/>
    <property type="gene ID" value="ENSSGRG00000035190.1"/>
</dbReference>
<evidence type="ECO:0000313" key="16">
    <source>
        <dbReference type="Proteomes" id="UP000472262"/>
    </source>
</evidence>
<dbReference type="FunFam" id="2.40.50.40:FF:000008">
    <property type="entry name" value="Chromodomain-helicase-DNA-binding protein 2 isoform 1"/>
    <property type="match status" value="1"/>
</dbReference>
<reference evidence="15" key="1">
    <citation type="submission" date="2025-08" db="UniProtKB">
        <authorList>
            <consortium name="Ensembl"/>
        </authorList>
    </citation>
    <scope>IDENTIFICATION</scope>
</reference>
<dbReference type="InterPro" id="IPR027417">
    <property type="entry name" value="P-loop_NTPase"/>
</dbReference>
<dbReference type="Pfam" id="PF00271">
    <property type="entry name" value="Helicase_C"/>
    <property type="match status" value="1"/>
</dbReference>
<evidence type="ECO:0000256" key="2">
    <source>
        <dbReference type="ARBA" id="ARBA00022737"/>
    </source>
</evidence>
<feature type="compositionally biased region" description="Basic residues" evidence="11">
    <location>
        <begin position="1085"/>
        <end position="1095"/>
    </location>
</feature>
<evidence type="ECO:0000256" key="4">
    <source>
        <dbReference type="ARBA" id="ARBA00022801"/>
    </source>
</evidence>
<dbReference type="SMART" id="SM01176">
    <property type="entry name" value="DUF4208"/>
    <property type="match status" value="1"/>
</dbReference>
<dbReference type="InterPro" id="IPR016197">
    <property type="entry name" value="Chromo-like_dom_sf"/>
</dbReference>
<comment type="catalytic activity">
    <reaction evidence="10">
        <text>ATP + H2O = ADP + phosphate + H(+)</text>
        <dbReference type="Rhea" id="RHEA:13065"/>
        <dbReference type="ChEBI" id="CHEBI:15377"/>
        <dbReference type="ChEBI" id="CHEBI:15378"/>
        <dbReference type="ChEBI" id="CHEBI:30616"/>
        <dbReference type="ChEBI" id="CHEBI:43474"/>
        <dbReference type="ChEBI" id="CHEBI:456216"/>
    </reaction>
</comment>
<dbReference type="Pfam" id="PF23588">
    <property type="entry name" value="HTH_CHD1_Hrp3"/>
    <property type="match status" value="1"/>
</dbReference>
<dbReference type="InterPro" id="IPR040793">
    <property type="entry name" value="CDH1_2_SANT_HL1"/>
</dbReference>
<dbReference type="GO" id="GO:0000785">
    <property type="term" value="C:chromatin"/>
    <property type="evidence" value="ECO:0007669"/>
    <property type="project" value="TreeGrafter"/>
</dbReference>
<dbReference type="InterPro" id="IPR023780">
    <property type="entry name" value="Chromo_domain"/>
</dbReference>
<dbReference type="GO" id="GO:0042393">
    <property type="term" value="F:histone binding"/>
    <property type="evidence" value="ECO:0007669"/>
    <property type="project" value="TreeGrafter"/>
</dbReference>
<keyword evidence="3" id="KW-0547">Nucleotide-binding</keyword>
<name>A0A672QG04_SINGR</name>
<dbReference type="FunFam" id="3.40.50.10810:FF:000007">
    <property type="entry name" value="Chromodomain-helicase-DNA-binding protein 2 isoform 1"/>
    <property type="match status" value="1"/>
</dbReference>
<dbReference type="Gene3D" id="3.40.50.300">
    <property type="entry name" value="P-loop containing nucleotide triphosphate hydrolases"/>
    <property type="match status" value="1"/>
</dbReference>
<dbReference type="InterPro" id="IPR038718">
    <property type="entry name" value="SNF2-like_sf"/>
</dbReference>
<dbReference type="InterPro" id="IPR001650">
    <property type="entry name" value="Helicase_C-like"/>
</dbReference>
<dbReference type="CDD" id="cd18661">
    <property type="entry name" value="CD2_tandem_CHD1-2_like"/>
    <property type="match status" value="1"/>
</dbReference>
<dbReference type="CDD" id="cd18666">
    <property type="entry name" value="CD1_tandem_CHD1-2_like"/>
    <property type="match status" value="1"/>
</dbReference>
<evidence type="ECO:0000259" key="12">
    <source>
        <dbReference type="PROSITE" id="PS50013"/>
    </source>
</evidence>
<evidence type="ECO:0000256" key="6">
    <source>
        <dbReference type="ARBA" id="ARBA00023015"/>
    </source>
</evidence>
<protein>
    <submittedName>
        <fullName evidence="15">Uncharacterized protein</fullName>
    </submittedName>
</protein>
<feature type="compositionally biased region" description="Basic and acidic residues" evidence="11">
    <location>
        <begin position="59"/>
        <end position="76"/>
    </location>
</feature>
<feature type="region of interest" description="Disordered" evidence="11">
    <location>
        <begin position="1537"/>
        <end position="1664"/>
    </location>
</feature>
<dbReference type="PROSITE" id="PS50013">
    <property type="entry name" value="CHROMO_2"/>
    <property type="match status" value="2"/>
</dbReference>
<dbReference type="PANTHER" id="PTHR45623:SF7">
    <property type="entry name" value="CHROMODOMAIN-HELICASE-DNA-BINDING PROTEIN 1"/>
    <property type="match status" value="1"/>
</dbReference>
<feature type="domain" description="Chromo" evidence="12">
    <location>
        <begin position="365"/>
        <end position="428"/>
    </location>
</feature>
<feature type="compositionally biased region" description="Basic and acidic residues" evidence="11">
    <location>
        <begin position="1553"/>
        <end position="1604"/>
    </location>
</feature>
<evidence type="ECO:0000256" key="1">
    <source>
        <dbReference type="ARBA" id="ARBA00004123"/>
    </source>
</evidence>
<keyword evidence="6" id="KW-0805">Transcription regulation</keyword>
<dbReference type="SMART" id="SM00490">
    <property type="entry name" value="HELICc"/>
    <property type="match status" value="1"/>
</dbReference>
<dbReference type="Gene3D" id="3.40.50.10810">
    <property type="entry name" value="Tandem AAA-ATPase domain"/>
    <property type="match status" value="1"/>
</dbReference>
<evidence type="ECO:0000259" key="13">
    <source>
        <dbReference type="PROSITE" id="PS51192"/>
    </source>
</evidence>
<dbReference type="Proteomes" id="UP000472262">
    <property type="component" value="Unassembled WGS sequence"/>
</dbReference>
<dbReference type="GO" id="GO:0016887">
    <property type="term" value="F:ATP hydrolysis activity"/>
    <property type="evidence" value="ECO:0007669"/>
    <property type="project" value="TreeGrafter"/>
</dbReference>
<feature type="compositionally biased region" description="Low complexity" evidence="11">
    <location>
        <begin position="100"/>
        <end position="113"/>
    </location>
</feature>
<evidence type="ECO:0000256" key="3">
    <source>
        <dbReference type="ARBA" id="ARBA00022741"/>
    </source>
</evidence>
<feature type="domain" description="Chromo" evidence="12">
    <location>
        <begin position="248"/>
        <end position="340"/>
    </location>
</feature>
<keyword evidence="9" id="KW-0539">Nucleus</keyword>
<evidence type="ECO:0000256" key="5">
    <source>
        <dbReference type="ARBA" id="ARBA00022840"/>
    </source>
</evidence>
<feature type="compositionally biased region" description="Low complexity" evidence="11">
    <location>
        <begin position="10"/>
        <end position="23"/>
    </location>
</feature>
<feature type="region of interest" description="Disordered" evidence="11">
    <location>
        <begin position="1058"/>
        <end position="1097"/>
    </location>
</feature>
<comment type="subcellular location">
    <subcellularLocation>
        <location evidence="1">Nucleus</location>
    </subcellularLocation>
</comment>
<dbReference type="Pfam" id="PF18375">
    <property type="entry name" value="CDH1_2_SANT_HL1"/>
    <property type="match status" value="1"/>
</dbReference>
<feature type="compositionally biased region" description="Polar residues" evidence="11">
    <location>
        <begin position="84"/>
        <end position="93"/>
    </location>
</feature>
<feature type="compositionally biased region" description="Acidic residues" evidence="11">
    <location>
        <begin position="220"/>
        <end position="230"/>
    </location>
</feature>
<dbReference type="Gene3D" id="1.10.10.60">
    <property type="entry name" value="Homeodomain-like"/>
    <property type="match status" value="1"/>
</dbReference>
<dbReference type="SUPFAM" id="SSF52540">
    <property type="entry name" value="P-loop containing nucleoside triphosphate hydrolases"/>
    <property type="match status" value="2"/>
</dbReference>
<feature type="domain" description="Helicase C-terminal" evidence="14">
    <location>
        <begin position="767"/>
        <end position="918"/>
    </location>
</feature>
<keyword evidence="4" id="KW-0378">Hydrolase</keyword>
<dbReference type="InterPro" id="IPR014001">
    <property type="entry name" value="Helicase_ATP-bd"/>
</dbReference>
<dbReference type="Pfam" id="PF00385">
    <property type="entry name" value="Chromo"/>
    <property type="match status" value="2"/>
</dbReference>
<dbReference type="SUPFAM" id="SSF54160">
    <property type="entry name" value="Chromo domain-like"/>
    <property type="match status" value="2"/>
</dbReference>
<dbReference type="InterPro" id="IPR056302">
    <property type="entry name" value="CHD1-2/Hrp3_HTH"/>
</dbReference>
<evidence type="ECO:0000256" key="9">
    <source>
        <dbReference type="ARBA" id="ARBA00023242"/>
    </source>
</evidence>
<dbReference type="InterPro" id="IPR000330">
    <property type="entry name" value="SNF2_N"/>
</dbReference>
<keyword evidence="8" id="KW-0804">Transcription</keyword>
<feature type="region of interest" description="Disordered" evidence="11">
    <location>
        <begin position="1676"/>
        <end position="1709"/>
    </location>
</feature>
<dbReference type="FunFam" id="1.10.10.60:FF:000106">
    <property type="entry name" value="Chromodomain-helicase-DNA-binding protein 2 isoform 1"/>
    <property type="match status" value="1"/>
</dbReference>
<keyword evidence="5" id="KW-0067">ATP-binding</keyword>
<dbReference type="GO" id="GO:0003677">
    <property type="term" value="F:DNA binding"/>
    <property type="evidence" value="ECO:0007669"/>
    <property type="project" value="UniProtKB-KW"/>
</dbReference>
<feature type="compositionally biased region" description="Basic and acidic residues" evidence="11">
    <location>
        <begin position="1612"/>
        <end position="1664"/>
    </location>
</feature>
<feature type="region of interest" description="Disordered" evidence="11">
    <location>
        <begin position="1"/>
        <end position="230"/>
    </location>
</feature>
<gene>
    <name evidence="15" type="primary">chd1</name>
</gene>
<sequence>MDGRSEDESVSNGSGESSNSGDESGSGSGSGSGSSSSSSSSSSSQSGSSDSGSGSDSGSHSDSEKSKEKNDQDNKIDGAAFWKSNPSILTVQRSAMLRKQQLQQQQQSSSNTGSDEDSSSMTVCLVWKLSASGSDSGSGSGSGSSDSSAEEQENSDESVSDYEPSHKVKSRKSAANARNGKNSKAPKKKPSRSSSDEEDDYKKALAGPRRQATVNVSYKEDEELKTDSDDLVEVCGEDVPPPEEDEFETLERVMEVRIGRKGATGAVTTVYAVEADGDPNANFDPSRQPGEVQYLMKWKNWSHIHNTWETEETLKQQNVKGMKKLDNFKKKDQEKKKWLKAASPEDVEYFNCQQELMDDLHSQYQLVERIIGHSNQKSAAGFPDYLCKWQGLSYFECSWEDGALIARKFQKCIDDYMSRNQCKTIPSRECKVLKQRPRFVPMKKQPLYIGADGLELRDYQLEGLNWMAHSWCKGNSCILADEMGLGKTIQTISFLNYLFHEHQLYGPFLLVVPLSTLTSWQREIQLWAPQINVVVYLGDISSRNMIRTHEWMHPQTKRLKFNVLLTTYEILLKDKSFLGNVSWAFIGVDEAHRLKNDDSLLYKTMIEFKSNHRLLITGTPLQNSLKELWSLLHFIMPEKFHSWEMFEEEHGKGRDSGYTSLHKELEPFLLRRVKKDVEKSLPAKVEQILRVEMSAVQKQYYKWILTRNYKALSKGTKGSKSGFLNVMMELKKCCNHCYLIKSPEDNEFYNRQEGLQHLIRSSGKLILLDKLLVRLKERGHRVLIFSQMVRMLDILAEYLKYRQFLFQRLDGSIKGEMRKQALDHFNAEGSEDFCFLLSTRAGGLGINLASADTVVIFDSDWNPQNDLQAQARAHRIGQKKQVNIYRLVTKGSVEEEIIERAKKKMVLDHLVIQRMDTTGKTVLDTGAAPSSSTPFNKEELSAILKFGAEELFKESEGEELEPQEMDIDEILKRAETRENDPGPSTVGEELLSQFKVANFSMMEEEEIDMDTERDGRHDINWDDIIPEEQRRRLEEEERQKELAEIYLLPRMRKCAKQINFNGNEGRRSRNRRYSGSDSDSGTDRKRPKKRGRPRTIPRENIKGFTDAEIRRFIKSYKKFGGPLERLDAIARDAELVDKSEHDLRRLAETVHNGCLKTLRENPCGPERSSGGRRGKVKGPTFRISGVQVNAKLVISHEEELAPLHKAIPADPEERKRYIIPCHSKAAHFDIEWGKEDDSSLLIGIYEYGYGSWEMIKMDPDLNLTHKLLPDDPDKKPQAKQLQTRADYLIKLLSKDLAKKEAQKQLRAFLMIFSTLHSTLAVFKKKKQCLLQFDNLDERIIACAKVFLVFFQETPPAKPANRRACVSERPVKEEEDEDEESDEDEPEDKEPEEKDIMEKVVKKEIKKEKKEEGRDSKEREPKEKEMKSEPEEEAPAEKVTMLIITQPLTVCKERMRPVKAALKQLDRPEKGLSEREQLEHTRQCLIKIGDHITECLREYTNPEQIKQWRKNLWIFVSKFTEFDARKLHKLYKHAIKKRQENAQNTSSVNTQIFKHADVERIKESQQDDSSRDSYSSDRHHSSRYHEHSKDRHAGDSHRKSSDARKRPYSFSNGKDHRDDGKHRKLDEHRSSREHRSESNSKDRTHSEHRFHSEHRSASDYTHHKSSRDYRYHSDWQMEHRPRSPLGHRSPFEYSSDHRSTPEQVWSGRKT</sequence>
<dbReference type="GO" id="GO:0005524">
    <property type="term" value="F:ATP binding"/>
    <property type="evidence" value="ECO:0007669"/>
    <property type="project" value="UniProtKB-KW"/>
</dbReference>
<evidence type="ECO:0000256" key="7">
    <source>
        <dbReference type="ARBA" id="ARBA00023125"/>
    </source>
</evidence>
<dbReference type="Pfam" id="PF00176">
    <property type="entry name" value="SNF2-rel_dom"/>
    <property type="match status" value="1"/>
</dbReference>
<evidence type="ECO:0000259" key="14">
    <source>
        <dbReference type="PROSITE" id="PS51194"/>
    </source>
</evidence>
<dbReference type="FunFam" id="3.40.50.300:FF:000130">
    <property type="entry name" value="Chromodomain-helicase-DNA-binding protein 2 isoform 1"/>
    <property type="match status" value="1"/>
</dbReference>
<dbReference type="GO" id="GO:0140658">
    <property type="term" value="F:ATP-dependent chromatin remodeler activity"/>
    <property type="evidence" value="ECO:0007669"/>
    <property type="project" value="TreeGrafter"/>
</dbReference>
<feature type="compositionally biased region" description="Low complexity" evidence="11">
    <location>
        <begin position="33"/>
        <end position="58"/>
    </location>
</feature>
<feature type="compositionally biased region" description="Basic and acidic residues" evidence="11">
    <location>
        <begin position="1390"/>
        <end position="1428"/>
    </location>
</feature>
<dbReference type="PANTHER" id="PTHR45623">
    <property type="entry name" value="CHROMODOMAIN-HELICASE-DNA-BINDING PROTEIN 3-RELATED-RELATED"/>
    <property type="match status" value="1"/>
</dbReference>
<dbReference type="GO" id="GO:0034728">
    <property type="term" value="P:nucleosome organization"/>
    <property type="evidence" value="ECO:0007669"/>
    <property type="project" value="TreeGrafter"/>
</dbReference>
<organism evidence="15 16">
    <name type="scientific">Sinocyclocheilus grahami</name>
    <name type="common">Dianchi golden-line fish</name>
    <name type="synonym">Barbus grahami</name>
    <dbReference type="NCBI Taxonomy" id="75366"/>
    <lineage>
        <taxon>Eukaryota</taxon>
        <taxon>Metazoa</taxon>
        <taxon>Chordata</taxon>
        <taxon>Craniata</taxon>
        <taxon>Vertebrata</taxon>
        <taxon>Euteleostomi</taxon>
        <taxon>Actinopterygii</taxon>
        <taxon>Neopterygii</taxon>
        <taxon>Teleostei</taxon>
        <taxon>Ostariophysi</taxon>
        <taxon>Cypriniformes</taxon>
        <taxon>Cyprinidae</taxon>
        <taxon>Cyprininae</taxon>
        <taxon>Sinocyclocheilus</taxon>
    </lineage>
</organism>
<feature type="domain" description="Helicase ATP-binding" evidence="13">
    <location>
        <begin position="468"/>
        <end position="638"/>
    </location>
</feature>
<evidence type="ECO:0000313" key="15">
    <source>
        <dbReference type="Ensembl" id="ENSSGRP00000074736.1"/>
    </source>
</evidence>
<dbReference type="Pfam" id="PF13907">
    <property type="entry name" value="CHD1-like_C"/>
    <property type="match status" value="1"/>
</dbReference>
<dbReference type="FunFam" id="2.40.50.40:FF:000014">
    <property type="entry name" value="Chromodomain-helicase-DNA-binding protein 2 isoform 1"/>
    <property type="match status" value="1"/>
</dbReference>
<feature type="compositionally biased region" description="Acidic residues" evidence="11">
    <location>
        <begin position="1372"/>
        <end position="1389"/>
    </location>
</feature>
<dbReference type="SMART" id="SM00298">
    <property type="entry name" value="CHROMO"/>
    <property type="match status" value="2"/>
</dbReference>
<keyword evidence="2" id="KW-0677">Repeat</keyword>
<dbReference type="GO" id="GO:0003682">
    <property type="term" value="F:chromatin binding"/>
    <property type="evidence" value="ECO:0007669"/>
    <property type="project" value="TreeGrafter"/>
</dbReference>
<dbReference type="InterPro" id="IPR023779">
    <property type="entry name" value="Chromodomain_CS"/>
</dbReference>
<dbReference type="InterPro" id="IPR025260">
    <property type="entry name" value="CHD1-like_C"/>
</dbReference>
<reference evidence="15" key="2">
    <citation type="submission" date="2025-09" db="UniProtKB">
        <authorList>
            <consortium name="Ensembl"/>
        </authorList>
    </citation>
    <scope>IDENTIFICATION</scope>
</reference>
<keyword evidence="16" id="KW-1185">Reference proteome</keyword>
<proteinExistence type="predicted"/>